<accession>A0A7X9FR46</accession>
<evidence type="ECO:0000313" key="2">
    <source>
        <dbReference type="Proteomes" id="UP000524246"/>
    </source>
</evidence>
<comment type="caution">
    <text evidence="1">The sequence shown here is derived from an EMBL/GenBank/DDBJ whole genome shotgun (WGS) entry which is preliminary data.</text>
</comment>
<sequence length="116" mass="13166">MSVLVIEVFGKRLIFRGGNLDGRQFSFGEIIFVSSQSASFHSNDHLGVWSLQSSFHRGHPAVSCKFYDKRRGSVAERYYKVFYSDGLYICGPRFPRNVSSRMMQPRFLASLCSLAA</sequence>
<reference evidence="1 2" key="1">
    <citation type="journal article" date="2020" name="Biotechnol. Biofuels">
        <title>New insights from the biogas microbiome by comprehensive genome-resolved metagenomics of nearly 1600 species originating from multiple anaerobic digesters.</title>
        <authorList>
            <person name="Campanaro S."/>
            <person name="Treu L."/>
            <person name="Rodriguez-R L.M."/>
            <person name="Kovalovszki A."/>
            <person name="Ziels R.M."/>
            <person name="Maus I."/>
            <person name="Zhu X."/>
            <person name="Kougias P.G."/>
            <person name="Basile A."/>
            <person name="Luo G."/>
            <person name="Schluter A."/>
            <person name="Konstantinidis K.T."/>
            <person name="Angelidaki I."/>
        </authorList>
    </citation>
    <scope>NUCLEOTIDE SEQUENCE [LARGE SCALE GENOMIC DNA]</scope>
    <source>
        <strain evidence="1">AS27yjCOA_65</strain>
    </source>
</reference>
<dbReference type="Proteomes" id="UP000524246">
    <property type="component" value="Unassembled WGS sequence"/>
</dbReference>
<dbReference type="AlphaFoldDB" id="A0A7X9FR46"/>
<name>A0A7X9FR46_9DELT</name>
<proteinExistence type="predicted"/>
<evidence type="ECO:0000313" key="1">
    <source>
        <dbReference type="EMBL" id="NMC62798.1"/>
    </source>
</evidence>
<gene>
    <name evidence="1" type="ORF">GYA55_06475</name>
</gene>
<organism evidence="1 2">
    <name type="scientific">SAR324 cluster bacterium</name>
    <dbReference type="NCBI Taxonomy" id="2024889"/>
    <lineage>
        <taxon>Bacteria</taxon>
        <taxon>Deltaproteobacteria</taxon>
        <taxon>SAR324 cluster</taxon>
    </lineage>
</organism>
<protein>
    <submittedName>
        <fullName evidence="1">Uncharacterized protein</fullName>
    </submittedName>
</protein>
<dbReference type="EMBL" id="JAAZON010000281">
    <property type="protein sequence ID" value="NMC62798.1"/>
    <property type="molecule type" value="Genomic_DNA"/>
</dbReference>